<proteinExistence type="predicted"/>
<dbReference type="AlphaFoldDB" id="A0A0K2VCQ8"/>
<sequence>VISYRKPLWKGFIYTIFFSTLHSTRNNTQKVFNGENIFEGKLIDEFIRKCFTKVPKNNSPLYESNKDFNK</sequence>
<name>A0A0K2VCQ8_LEPSM</name>
<accession>A0A0K2VCQ8</accession>
<protein>
    <submittedName>
        <fullName evidence="1">Uncharacterized protein</fullName>
    </submittedName>
</protein>
<evidence type="ECO:0000313" key="1">
    <source>
        <dbReference type="EMBL" id="CDW48323.1"/>
    </source>
</evidence>
<reference evidence="1" key="1">
    <citation type="submission" date="2014-05" db="EMBL/GenBank/DDBJ databases">
        <authorList>
            <person name="Chronopoulou M."/>
        </authorList>
    </citation>
    <scope>NUCLEOTIDE SEQUENCE</scope>
    <source>
        <tissue evidence="1">Whole organism</tissue>
    </source>
</reference>
<feature type="non-terminal residue" evidence="1">
    <location>
        <position position="1"/>
    </location>
</feature>
<dbReference type="EMBL" id="HACA01030962">
    <property type="protein sequence ID" value="CDW48323.1"/>
    <property type="molecule type" value="Transcribed_RNA"/>
</dbReference>
<organism evidence="1">
    <name type="scientific">Lepeophtheirus salmonis</name>
    <name type="common">Salmon louse</name>
    <name type="synonym">Caligus salmonis</name>
    <dbReference type="NCBI Taxonomy" id="72036"/>
    <lineage>
        <taxon>Eukaryota</taxon>
        <taxon>Metazoa</taxon>
        <taxon>Ecdysozoa</taxon>
        <taxon>Arthropoda</taxon>
        <taxon>Crustacea</taxon>
        <taxon>Multicrustacea</taxon>
        <taxon>Hexanauplia</taxon>
        <taxon>Copepoda</taxon>
        <taxon>Siphonostomatoida</taxon>
        <taxon>Caligidae</taxon>
        <taxon>Lepeophtheirus</taxon>
    </lineage>
</organism>